<evidence type="ECO:0000256" key="2">
    <source>
        <dbReference type="ARBA" id="ARBA00023242"/>
    </source>
</evidence>
<dbReference type="Proteomes" id="UP001244207">
    <property type="component" value="Unassembled WGS sequence"/>
</dbReference>
<reference evidence="5" key="1">
    <citation type="submission" date="2021-12" db="EMBL/GenBank/DDBJ databases">
        <title>Comparative genomics, transcriptomics and evolutionary studies reveal genomic signatures of adaptation to plant cell wall in hemibiotrophic fungi.</title>
        <authorList>
            <consortium name="DOE Joint Genome Institute"/>
            <person name="Baroncelli R."/>
            <person name="Diaz J.F."/>
            <person name="Benocci T."/>
            <person name="Peng M."/>
            <person name="Battaglia E."/>
            <person name="Haridas S."/>
            <person name="Andreopoulos W."/>
            <person name="Labutti K."/>
            <person name="Pangilinan J."/>
            <person name="Floch G.L."/>
            <person name="Makela M.R."/>
            <person name="Henrissat B."/>
            <person name="Grigoriev I.V."/>
            <person name="Crouch J.A."/>
            <person name="De Vries R.P."/>
            <person name="Sukno S.A."/>
            <person name="Thon M.R."/>
        </authorList>
    </citation>
    <scope>NUCLEOTIDE SEQUENCE</scope>
    <source>
        <strain evidence="5">CBS 112980</strain>
    </source>
</reference>
<organism evidence="5 6">
    <name type="scientific">Glomerella acutata</name>
    <name type="common">Colletotrichum acutatum</name>
    <dbReference type="NCBI Taxonomy" id="27357"/>
    <lineage>
        <taxon>Eukaryota</taxon>
        <taxon>Fungi</taxon>
        <taxon>Dikarya</taxon>
        <taxon>Ascomycota</taxon>
        <taxon>Pezizomycotina</taxon>
        <taxon>Sordariomycetes</taxon>
        <taxon>Hypocreomycetidae</taxon>
        <taxon>Glomerellales</taxon>
        <taxon>Glomerellaceae</taxon>
        <taxon>Colletotrichum</taxon>
        <taxon>Colletotrichum acutatum species complex</taxon>
    </lineage>
</organism>
<dbReference type="InterPro" id="IPR036600">
    <property type="entry name" value="PAH_sf"/>
</dbReference>
<comment type="caution">
    <text evidence="5">The sequence shown here is derived from an EMBL/GenBank/DDBJ whole genome shotgun (WGS) entry which is preliminary data.</text>
</comment>
<evidence type="ECO:0000256" key="4">
    <source>
        <dbReference type="SAM" id="MobiDB-lite"/>
    </source>
</evidence>
<evidence type="ECO:0000256" key="1">
    <source>
        <dbReference type="ARBA" id="ARBA00004123"/>
    </source>
</evidence>
<gene>
    <name evidence="5" type="ORF">BDZ83DRAFT_643178</name>
</gene>
<dbReference type="EMBL" id="JAHMHS010000217">
    <property type="protein sequence ID" value="KAK1707130.1"/>
    <property type="molecule type" value="Genomic_DNA"/>
</dbReference>
<dbReference type="Gene3D" id="1.20.1160.11">
    <property type="entry name" value="Paired amphipathic helix"/>
    <property type="match status" value="1"/>
</dbReference>
<proteinExistence type="predicted"/>
<dbReference type="GO" id="GO:0006355">
    <property type="term" value="P:regulation of DNA-templated transcription"/>
    <property type="evidence" value="ECO:0007669"/>
    <property type="project" value="InterPro"/>
</dbReference>
<dbReference type="GeneID" id="85393558"/>
<dbReference type="AlphaFoldDB" id="A0AAD8UAG9"/>
<dbReference type="InterPro" id="IPR003822">
    <property type="entry name" value="PAH"/>
</dbReference>
<keyword evidence="6" id="KW-1185">Reference proteome</keyword>
<evidence type="ECO:0000256" key="3">
    <source>
        <dbReference type="PROSITE-ProRule" id="PRU00810"/>
    </source>
</evidence>
<sequence>MMESQDAKVDSQSASKQPADAPSFDLEQVGFKKSLSFVQEVRNRFQTSEPAKYYTFLSVLHETNMTPMESKEKWQAARAEKQAEARMKLEELFKGHEDLLEKLDAFLPPPSMPAENQ</sequence>
<evidence type="ECO:0000313" key="6">
    <source>
        <dbReference type="Proteomes" id="UP001244207"/>
    </source>
</evidence>
<dbReference type="PROSITE" id="PS51477">
    <property type="entry name" value="PAH"/>
    <property type="match status" value="1"/>
</dbReference>
<protein>
    <submittedName>
        <fullName evidence="5">Uncharacterized protein</fullName>
    </submittedName>
</protein>
<comment type="subcellular location">
    <subcellularLocation>
        <location evidence="1 3">Nucleus</location>
    </subcellularLocation>
</comment>
<feature type="region of interest" description="Disordered" evidence="4">
    <location>
        <begin position="1"/>
        <end position="25"/>
    </location>
</feature>
<keyword evidence="2 3" id="KW-0539">Nucleus</keyword>
<evidence type="ECO:0000313" key="5">
    <source>
        <dbReference type="EMBL" id="KAK1707130.1"/>
    </source>
</evidence>
<dbReference type="GO" id="GO:0005634">
    <property type="term" value="C:nucleus"/>
    <property type="evidence" value="ECO:0007669"/>
    <property type="project" value="UniProtKB-SubCell"/>
</dbReference>
<accession>A0AAD8UAG9</accession>
<dbReference type="SUPFAM" id="SSF47762">
    <property type="entry name" value="PAH2 domain"/>
    <property type="match status" value="1"/>
</dbReference>
<dbReference type="RefSeq" id="XP_060357978.1">
    <property type="nucleotide sequence ID" value="XM_060509659.1"/>
</dbReference>
<name>A0AAD8UAG9_GLOAC</name>